<comment type="subcellular location">
    <subcellularLocation>
        <location evidence="1">Secreted</location>
        <location evidence="1">Cell wall</location>
        <topology evidence="1">Peptidoglycan-anchor</topology>
    </subcellularLocation>
</comment>
<dbReference type="Pfam" id="PF17961">
    <property type="entry name" value="Big_8"/>
    <property type="match status" value="1"/>
</dbReference>
<dbReference type="Gene3D" id="2.60.40.1290">
    <property type="match status" value="1"/>
</dbReference>
<feature type="compositionally biased region" description="Polar residues" evidence="8">
    <location>
        <begin position="105"/>
        <end position="132"/>
    </location>
</feature>
<feature type="compositionally biased region" description="Low complexity" evidence="8">
    <location>
        <begin position="166"/>
        <end position="180"/>
    </location>
</feature>
<dbReference type="PANTHER" id="PTHR23303:SF15">
    <property type="entry name" value="COLOSSIN-A"/>
    <property type="match status" value="1"/>
</dbReference>
<dbReference type="InterPro" id="IPR011266">
    <property type="entry name" value="Adhesin_Fg-bd_dom_2"/>
</dbReference>
<dbReference type="Pfam" id="PF04650">
    <property type="entry name" value="YSIRK_signal"/>
    <property type="match status" value="1"/>
</dbReference>
<evidence type="ECO:0000256" key="1">
    <source>
        <dbReference type="ARBA" id="ARBA00004168"/>
    </source>
</evidence>
<dbReference type="InterPro" id="IPR011252">
    <property type="entry name" value="Fibrogen-bd_dom1"/>
</dbReference>
<organism evidence="13 14">
    <name type="scientific">Staphylococcus lugdunensis</name>
    <dbReference type="NCBI Taxonomy" id="28035"/>
    <lineage>
        <taxon>Bacteria</taxon>
        <taxon>Bacillati</taxon>
        <taxon>Bacillota</taxon>
        <taxon>Bacilli</taxon>
        <taxon>Bacillales</taxon>
        <taxon>Staphylococcaceae</taxon>
        <taxon>Staphylococcus</taxon>
    </lineage>
</organism>
<proteinExistence type="inferred from homology"/>
<evidence type="ECO:0000259" key="10">
    <source>
        <dbReference type="Pfam" id="PF10425"/>
    </source>
</evidence>
<feature type="compositionally biased region" description="Basic and acidic residues" evidence="8">
    <location>
        <begin position="133"/>
        <end position="148"/>
    </location>
</feature>
<keyword evidence="3" id="KW-0134">Cell wall</keyword>
<dbReference type="SUPFAM" id="SSF117074">
    <property type="entry name" value="Hypothetical protein PA1324"/>
    <property type="match status" value="2"/>
</dbReference>
<dbReference type="PANTHER" id="PTHR23303">
    <property type="entry name" value="CARBOXYPEPTIDASE REGULATORY REGION-CONTAINING"/>
    <property type="match status" value="1"/>
</dbReference>
<feature type="domain" description="Fibrinogen-binding" evidence="10">
    <location>
        <begin position="438"/>
        <end position="569"/>
    </location>
</feature>
<feature type="compositionally biased region" description="Basic and acidic residues" evidence="8">
    <location>
        <begin position="1117"/>
        <end position="1136"/>
    </location>
</feature>
<evidence type="ECO:0000256" key="2">
    <source>
        <dbReference type="ARBA" id="ARBA00007257"/>
    </source>
</evidence>
<dbReference type="InterPro" id="IPR013783">
    <property type="entry name" value="Ig-like_fold"/>
</dbReference>
<dbReference type="SUPFAM" id="SSF49401">
    <property type="entry name" value="Bacterial adhesins"/>
    <property type="match status" value="2"/>
</dbReference>
<keyword evidence="5" id="KW-0732">Signal</keyword>
<feature type="compositionally biased region" description="Low complexity" evidence="8">
    <location>
        <begin position="67"/>
        <end position="91"/>
    </location>
</feature>
<dbReference type="InterPro" id="IPR033764">
    <property type="entry name" value="Sdr_B"/>
</dbReference>
<dbReference type="Pfam" id="PF01391">
    <property type="entry name" value="Collagen"/>
    <property type="match status" value="1"/>
</dbReference>
<feature type="domain" description="SD-repeat containing protein B" evidence="11">
    <location>
        <begin position="603"/>
        <end position="714"/>
    </location>
</feature>
<dbReference type="EMBL" id="CP041722">
    <property type="protein sequence ID" value="QEX37734.1"/>
    <property type="molecule type" value="Genomic_DNA"/>
</dbReference>
<feature type="region of interest" description="Disordered" evidence="8">
    <location>
        <begin position="977"/>
        <end position="1136"/>
    </location>
</feature>
<keyword evidence="6" id="KW-0677">Repeat</keyword>
<sequence>MTNRKRNSSQRMDFIPNKLNKYSIRKFTVGTASILVGATLFLGHHEAEAAEKQQSISQNHSDEQESSQADTTVTTEQTTNNNVSSQTNATSPSTQDKTTIDHTENPSSTNQQITENQSLHAKDLQTSNQNNVSHKDTANKSTEKEARQHQNHKSTIQQQESSEKLVTAAQNASATNQAVSTNTNETHVQYADKKLSQIGVNHQTKEQVKASLVTKKAFKPRSKRDLDNTIVAEALKADITNPDYGVRTPATPVTAAASTSPTTRALSSNYRVRALAAATPTGKDVSDKIKFSNIDIAVEGRTAHTNASGQRELWVTSGDILSLKADYTVDNSVKSGDTFTIGYGQYIRPGGFSLPSSDTELRDANGAIIAKGKYDSNTNKTTYTFTNYVDQYDNIQGSFKIAATAKRENAINDKGSYNMDVKIGNVSFNKNIIVDYGDNKNNPLNASTLYRDPKTNQQYRIIYINEPGKTYKNVKYHSTTMNGKLIDGTDAIKVYKVNDPSAMVNSFAPDLTSSKVTDVTSSKTITYDNNRSTVNVSLGNLDGKTRYIIAEKVEPTTDNGNLSSTFSITNDDKNNPTIWAASTTQGSAGDNSTGSGQQTGKYSLGDIVWNDKNRNGIQDIGEEGIPNVYVTLKDANGNEIDRVTTDENGNYKFKNLKNGEYTLEYSTPNGGYSLTKADQSNNDAVDSDAQLVNGKYVAKATIQDDDNMTVDAGFYKSVYNIGDFVWNDTNKNGIQDDGEKGLAGVTVLLKDEQGRTIATTVTDKNGKYGFYELESGNYTVQFITPDGYILSPSKVGTDVTKDSNGDEVPIKLTENDYSNDLGLYKPDAPKLDDYEITVEDKSYENTVRVNTKLPKNTIQLAQQGKDGRDRVYYKQLGYHPDLTGKDASKLLQIDGYYFEEVRRDHIYQSQDAIFEYNLDNNTGVKNITYNPTTNTYTVTYQDGSTKELPGQQPKGLTINNSYINQNGDTIVEFSDGTTITIPKGKDGVDGKKGEDGKTPKIEQTPITDSSGKQIGVTSTVKDGDGKVINTQKVLNGQDGAKGNPGEKGEKGDPGTKGDKGEKGDTGAAGRDGQNGQDGKSVIANTERGTKDGQEGAYIRIYEVNPDGSRGTMISETFIKDGVKGQDGKDGRSPSIQ</sequence>
<protein>
    <submittedName>
        <fullName evidence="13">YSIRK-type signal peptide-containing protein</fullName>
    </submittedName>
</protein>
<dbReference type="Gene3D" id="2.60.40.1280">
    <property type="match status" value="1"/>
</dbReference>
<evidence type="ECO:0000313" key="14">
    <source>
        <dbReference type="Proteomes" id="UP000325462"/>
    </source>
</evidence>
<keyword evidence="7" id="KW-0572">Peptidoglycan-anchor</keyword>
<feature type="domain" description="YSIRK Gram-positive signal peptide" evidence="9">
    <location>
        <begin position="17"/>
        <end position="42"/>
    </location>
</feature>
<evidence type="ECO:0000313" key="13">
    <source>
        <dbReference type="EMBL" id="QEX37734.1"/>
    </source>
</evidence>
<feature type="domain" description="SDR-like Ig" evidence="12">
    <location>
        <begin position="316"/>
        <end position="410"/>
    </location>
</feature>
<feature type="compositionally biased region" description="Basic and acidic residues" evidence="8">
    <location>
        <begin position="1044"/>
        <end position="1064"/>
    </location>
</feature>
<dbReference type="InterPro" id="IPR005877">
    <property type="entry name" value="YSIRK_signal_dom"/>
</dbReference>
<feature type="compositionally biased region" description="Basic and acidic residues" evidence="8">
    <location>
        <begin position="983"/>
        <end position="1000"/>
    </location>
</feature>
<dbReference type="InterPro" id="IPR008966">
    <property type="entry name" value="Adhesion_dom_sf"/>
</dbReference>
<reference evidence="13 14" key="1">
    <citation type="submission" date="2019-07" db="EMBL/GenBank/DDBJ databases">
        <title>Comparative genome analysis of staphylococcus lugdunensis shows clonal complex-dependent diversity of the putative virulence factor, ess/type vii locus.</title>
        <authorList>
            <person name="Lebeurre J."/>
            <person name="Dahyot S."/>
            <person name="Diene S."/>
            <person name="Paulay A."/>
            <person name="Aubourg M."/>
            <person name="Argemi X."/>
            <person name="Giard J.-C."/>
            <person name="Tournier I."/>
            <person name="Francois P."/>
            <person name="Pestel-Caron M."/>
        </authorList>
    </citation>
    <scope>NUCLEOTIDE SEQUENCE [LARGE SCALE GENOMIC DNA]</scope>
    <source>
        <strain evidence="13 14">SL13</strain>
    </source>
</reference>
<comment type="similarity">
    <text evidence="2">Belongs to the serine-aspartate repeat-containing protein (SDr) family.</text>
</comment>
<dbReference type="Gene3D" id="2.60.40.10">
    <property type="entry name" value="Immunoglobulins"/>
    <property type="match status" value="2"/>
</dbReference>
<evidence type="ECO:0000259" key="11">
    <source>
        <dbReference type="Pfam" id="PF17210"/>
    </source>
</evidence>
<dbReference type="InterPro" id="IPR051417">
    <property type="entry name" value="SDr/BOS_complex"/>
</dbReference>
<name>A0ABX6BRH0_STALU</name>
<evidence type="ECO:0000256" key="3">
    <source>
        <dbReference type="ARBA" id="ARBA00022512"/>
    </source>
</evidence>
<evidence type="ECO:0000259" key="12">
    <source>
        <dbReference type="Pfam" id="PF17961"/>
    </source>
</evidence>
<keyword evidence="14" id="KW-1185">Reference proteome</keyword>
<evidence type="ECO:0000256" key="5">
    <source>
        <dbReference type="ARBA" id="ARBA00022729"/>
    </source>
</evidence>
<accession>A0ABX6BRH0</accession>
<dbReference type="Proteomes" id="UP000325462">
    <property type="component" value="Chromosome"/>
</dbReference>
<dbReference type="Pfam" id="PF10425">
    <property type="entry name" value="SdrG_C_C"/>
    <property type="match status" value="1"/>
</dbReference>
<dbReference type="InterPro" id="IPR008160">
    <property type="entry name" value="Collagen"/>
</dbReference>
<feature type="domain" description="SD-repeat containing protein B" evidence="11">
    <location>
        <begin position="720"/>
        <end position="809"/>
    </location>
</feature>
<feature type="region of interest" description="Disordered" evidence="8">
    <location>
        <begin position="51"/>
        <end position="185"/>
    </location>
</feature>
<gene>
    <name evidence="13" type="ORF">FO454_01910</name>
</gene>
<dbReference type="InterPro" id="IPR041171">
    <property type="entry name" value="SDR_Ig"/>
</dbReference>
<evidence type="ECO:0000256" key="4">
    <source>
        <dbReference type="ARBA" id="ARBA00022525"/>
    </source>
</evidence>
<dbReference type="RefSeq" id="WP_084944598.1">
    <property type="nucleotide sequence ID" value="NZ_CP020735.1"/>
</dbReference>
<keyword evidence="4" id="KW-0964">Secreted</keyword>
<feature type="compositionally biased region" description="Polar residues" evidence="8">
    <location>
        <begin position="1004"/>
        <end position="1020"/>
    </location>
</feature>
<evidence type="ECO:0000256" key="7">
    <source>
        <dbReference type="ARBA" id="ARBA00023088"/>
    </source>
</evidence>
<evidence type="ECO:0000259" key="9">
    <source>
        <dbReference type="Pfam" id="PF04650"/>
    </source>
</evidence>
<evidence type="ECO:0000256" key="8">
    <source>
        <dbReference type="SAM" id="MobiDB-lite"/>
    </source>
</evidence>
<evidence type="ECO:0000256" key="6">
    <source>
        <dbReference type="ARBA" id="ARBA00022737"/>
    </source>
</evidence>
<dbReference type="Pfam" id="PF17210">
    <property type="entry name" value="SdrD_B"/>
    <property type="match status" value="2"/>
</dbReference>
<dbReference type="NCBIfam" id="TIGR01168">
    <property type="entry name" value="YSIRK_signal"/>
    <property type="match status" value="1"/>
</dbReference>